<gene>
    <name evidence="1" type="ORF">H4B97_24370</name>
</gene>
<dbReference type="RefSeq" id="WP_182334106.1">
    <property type="nucleotide sequence ID" value="NZ_JACGCZ010000069.1"/>
</dbReference>
<dbReference type="EMBL" id="JACGCZ010000069">
    <property type="protein sequence ID" value="MBA6145567.1"/>
    <property type="molecule type" value="Genomic_DNA"/>
</dbReference>
<accession>A0A7W2LR87</accession>
<sequence>MKQVDLLLLLWDALQQRDTTFGQVIDLSAACGLDGRRVLADHFRRLS</sequence>
<evidence type="ECO:0000313" key="2">
    <source>
        <dbReference type="Proteomes" id="UP000590738"/>
    </source>
</evidence>
<comment type="caution">
    <text evidence="1">The sequence shown here is derived from an EMBL/GenBank/DDBJ whole genome shotgun (WGS) entry which is preliminary data.</text>
</comment>
<dbReference type="Proteomes" id="UP000590738">
    <property type="component" value="Unassembled WGS sequence"/>
</dbReference>
<organism evidence="1 2">
    <name type="scientific">Pseudomonas juntendi</name>
    <dbReference type="NCBI Taxonomy" id="2666183"/>
    <lineage>
        <taxon>Bacteria</taxon>
        <taxon>Pseudomonadati</taxon>
        <taxon>Pseudomonadota</taxon>
        <taxon>Gammaproteobacteria</taxon>
        <taxon>Pseudomonadales</taxon>
        <taxon>Pseudomonadaceae</taxon>
        <taxon>Pseudomonas</taxon>
    </lineage>
</organism>
<proteinExistence type="predicted"/>
<reference evidence="1 2" key="1">
    <citation type="submission" date="2020-07" db="EMBL/GenBank/DDBJ databases">
        <title>Diversity of carbapenemase encoding genes among Pseudomonas putida group clinical isolates in a tertiary Brazilian hospital.</title>
        <authorList>
            <person name="Alberto-Lei F."/>
            <person name="Nodari C.S."/>
            <person name="Streling A.P."/>
            <person name="Paulino J.T."/>
            <person name="Bessa-Neto F.O."/>
            <person name="Cayo R."/>
            <person name="Gales A.C."/>
        </authorList>
    </citation>
    <scope>NUCLEOTIDE SEQUENCE [LARGE SCALE GENOMIC DNA]</scope>
    <source>
        <strain evidence="1 2">12273</strain>
    </source>
</reference>
<dbReference type="AlphaFoldDB" id="A0A7W2LR87"/>
<protein>
    <submittedName>
        <fullName evidence="1">Uncharacterized protein</fullName>
    </submittedName>
</protein>
<name>A0A7W2LR87_9PSED</name>
<evidence type="ECO:0000313" key="1">
    <source>
        <dbReference type="EMBL" id="MBA6145567.1"/>
    </source>
</evidence>